<protein>
    <submittedName>
        <fullName evidence="1">Uncharacterized protein</fullName>
    </submittedName>
</protein>
<dbReference type="STRING" id="1280953.HOC_17336"/>
<keyword evidence="2" id="KW-1185">Reference proteome</keyword>
<dbReference type="RefSeq" id="WP_035540901.1">
    <property type="nucleotide sequence ID" value="NZ_ARYL01000037.1"/>
</dbReference>
<dbReference type="Proteomes" id="UP000024942">
    <property type="component" value="Unassembled WGS sequence"/>
</dbReference>
<comment type="caution">
    <text evidence="1">The sequence shown here is derived from an EMBL/GenBank/DDBJ whole genome shotgun (WGS) entry which is preliminary data.</text>
</comment>
<accession>A0A059G2M3</accession>
<reference evidence="1 2" key="1">
    <citation type="journal article" date="2014" name="Antonie Van Leeuwenhoek">
        <title>Hyphomonas beringensis sp. nov. and Hyphomonas chukchiensis sp. nov., isolated from surface seawater of the Bering Sea and Chukchi Sea.</title>
        <authorList>
            <person name="Li C."/>
            <person name="Lai Q."/>
            <person name="Li G."/>
            <person name="Dong C."/>
            <person name="Wang J."/>
            <person name="Liao Y."/>
            <person name="Shao Z."/>
        </authorList>
    </citation>
    <scope>NUCLEOTIDE SEQUENCE [LARGE SCALE GENOMIC DNA]</scope>
    <source>
        <strain evidence="1 2">SCH89</strain>
    </source>
</reference>
<name>A0A059G2M3_9PROT</name>
<evidence type="ECO:0000313" key="1">
    <source>
        <dbReference type="EMBL" id="KDA01056.1"/>
    </source>
</evidence>
<dbReference type="PATRIC" id="fig|1280953.3.peg.3472"/>
<dbReference type="AlphaFoldDB" id="A0A059G2M3"/>
<proteinExistence type="predicted"/>
<dbReference type="OrthoDB" id="7619659at2"/>
<gene>
    <name evidence="1" type="ORF">HOC_17336</name>
</gene>
<sequence>MTEPTRPLSIRLAVKDIDHLAERARRISGTPTGVARELILSGLTDGDPFTQAQRLLKIERRLAVLSQDLRGMMTAADGHSHSLGQIEAMFDALLKALGGEVEPMEARHA</sequence>
<dbReference type="EMBL" id="ARYL01000037">
    <property type="protein sequence ID" value="KDA01056.1"/>
    <property type="molecule type" value="Genomic_DNA"/>
</dbReference>
<evidence type="ECO:0000313" key="2">
    <source>
        <dbReference type="Proteomes" id="UP000024942"/>
    </source>
</evidence>
<organism evidence="1 2">
    <name type="scientific">Hyphomonas oceanitis SCH89</name>
    <dbReference type="NCBI Taxonomy" id="1280953"/>
    <lineage>
        <taxon>Bacteria</taxon>
        <taxon>Pseudomonadati</taxon>
        <taxon>Pseudomonadota</taxon>
        <taxon>Alphaproteobacteria</taxon>
        <taxon>Hyphomonadales</taxon>
        <taxon>Hyphomonadaceae</taxon>
        <taxon>Hyphomonas</taxon>
    </lineage>
</organism>